<dbReference type="Proteomes" id="UP000236291">
    <property type="component" value="Unassembled WGS sequence"/>
</dbReference>
<comment type="caution">
    <text evidence="2">The sequence shown here is derived from an EMBL/GenBank/DDBJ whole genome shotgun (WGS) entry which is preliminary data.</text>
</comment>
<sequence length="152" mass="17208">FDVTFPALACSILSLDAMDISGEQHLDVKHDIIKKRIDSHGNVIETRQDGIGSPKIEKPLQKHGGRLEHNETYCGSCYGAESSDEECCNSCEEVREAYRKKGWALSNPDVIDQHPSTWRTLPYKLAIKGEETINFSTLLNIPYYSPWHLDFP</sequence>
<protein>
    <submittedName>
        <fullName evidence="2">Endoplasmic reticulum-golgi intermediate compartment protein 3-like</fullName>
    </submittedName>
</protein>
<dbReference type="GO" id="GO:0005783">
    <property type="term" value="C:endoplasmic reticulum"/>
    <property type="evidence" value="ECO:0007669"/>
    <property type="project" value="TreeGrafter"/>
</dbReference>
<dbReference type="PANTHER" id="PTHR10984">
    <property type="entry name" value="ENDOPLASMIC RETICULUM-GOLGI INTERMEDIATE COMPARTMENT PROTEIN"/>
    <property type="match status" value="1"/>
</dbReference>
<evidence type="ECO:0000259" key="1">
    <source>
        <dbReference type="Pfam" id="PF07970"/>
    </source>
</evidence>
<dbReference type="InterPro" id="IPR012936">
    <property type="entry name" value="Erv_C"/>
</dbReference>
<name>A0A2K3LAD1_TRIPR</name>
<evidence type="ECO:0000313" key="3">
    <source>
        <dbReference type="Proteomes" id="UP000236291"/>
    </source>
</evidence>
<evidence type="ECO:0000313" key="2">
    <source>
        <dbReference type="EMBL" id="PNX75491.1"/>
    </source>
</evidence>
<reference evidence="2 3" key="1">
    <citation type="journal article" date="2014" name="Am. J. Bot.">
        <title>Genome assembly and annotation for red clover (Trifolium pratense; Fabaceae).</title>
        <authorList>
            <person name="Istvanek J."/>
            <person name="Jaros M."/>
            <person name="Krenek A."/>
            <person name="Repkova J."/>
        </authorList>
    </citation>
    <scope>NUCLEOTIDE SEQUENCE [LARGE SCALE GENOMIC DNA]</scope>
    <source>
        <strain evidence="3">cv. Tatra</strain>
        <tissue evidence="2">Young leaves</tissue>
    </source>
</reference>
<dbReference type="AlphaFoldDB" id="A0A2K3LAD1"/>
<dbReference type="GO" id="GO:0030134">
    <property type="term" value="C:COPII-coated ER to Golgi transport vesicle"/>
    <property type="evidence" value="ECO:0007669"/>
    <property type="project" value="TreeGrafter"/>
</dbReference>
<gene>
    <name evidence="2" type="ORF">L195_g031428</name>
</gene>
<organism evidence="2 3">
    <name type="scientific">Trifolium pratense</name>
    <name type="common">Red clover</name>
    <dbReference type="NCBI Taxonomy" id="57577"/>
    <lineage>
        <taxon>Eukaryota</taxon>
        <taxon>Viridiplantae</taxon>
        <taxon>Streptophyta</taxon>
        <taxon>Embryophyta</taxon>
        <taxon>Tracheophyta</taxon>
        <taxon>Spermatophyta</taxon>
        <taxon>Magnoliopsida</taxon>
        <taxon>eudicotyledons</taxon>
        <taxon>Gunneridae</taxon>
        <taxon>Pentapetalae</taxon>
        <taxon>rosids</taxon>
        <taxon>fabids</taxon>
        <taxon>Fabales</taxon>
        <taxon>Fabaceae</taxon>
        <taxon>Papilionoideae</taxon>
        <taxon>50 kb inversion clade</taxon>
        <taxon>NPAAA clade</taxon>
        <taxon>Hologalegina</taxon>
        <taxon>IRL clade</taxon>
        <taxon>Trifolieae</taxon>
        <taxon>Trifolium</taxon>
    </lineage>
</organism>
<feature type="domain" description="Endoplasmic reticulum vesicle transporter C-terminal" evidence="1">
    <location>
        <begin position="77"/>
        <end position="113"/>
    </location>
</feature>
<dbReference type="InterPro" id="IPR045888">
    <property type="entry name" value="Erv"/>
</dbReference>
<dbReference type="Pfam" id="PF07970">
    <property type="entry name" value="COPIIcoated_ERV"/>
    <property type="match status" value="1"/>
</dbReference>
<feature type="non-terminal residue" evidence="2">
    <location>
        <position position="1"/>
    </location>
</feature>
<reference evidence="2 3" key="2">
    <citation type="journal article" date="2017" name="Front. Plant Sci.">
        <title>Gene Classification and Mining of Molecular Markers Useful in Red Clover (Trifolium pratense) Breeding.</title>
        <authorList>
            <person name="Istvanek J."/>
            <person name="Dluhosova J."/>
            <person name="Dluhos P."/>
            <person name="Patkova L."/>
            <person name="Nedelnik J."/>
            <person name="Repkova J."/>
        </authorList>
    </citation>
    <scope>NUCLEOTIDE SEQUENCE [LARGE SCALE GENOMIC DNA]</scope>
    <source>
        <strain evidence="3">cv. Tatra</strain>
        <tissue evidence="2">Young leaves</tissue>
    </source>
</reference>
<accession>A0A2K3LAD1</accession>
<dbReference type="EMBL" id="ASHM01029128">
    <property type="protein sequence ID" value="PNX75491.1"/>
    <property type="molecule type" value="Genomic_DNA"/>
</dbReference>
<dbReference type="PANTHER" id="PTHR10984:SF82">
    <property type="entry name" value="ENDOPLASMIC RETICULUM VESICLE TRANSPORTER PROTEIN"/>
    <property type="match status" value="1"/>
</dbReference>
<proteinExistence type="predicted"/>